<comment type="cofactor">
    <cofactor evidence="8">
        <name>FMN</name>
        <dbReference type="ChEBI" id="CHEBI:58210"/>
    </cofactor>
    <text evidence="8">Binds 1 FMN per subunit.</text>
</comment>
<feature type="binding site" description="in other chain" evidence="8">
    <location>
        <begin position="137"/>
        <end position="139"/>
    </location>
    <ligand>
        <name>FMN</name>
        <dbReference type="ChEBI" id="CHEBI:58210"/>
        <note>ligand shared between dimeric partners</note>
    </ligand>
</feature>
<evidence type="ECO:0000256" key="4">
    <source>
        <dbReference type="ARBA" id="ARBA00022857"/>
    </source>
</evidence>
<evidence type="ECO:0000256" key="3">
    <source>
        <dbReference type="ARBA" id="ARBA00022643"/>
    </source>
</evidence>
<keyword evidence="5 7" id="KW-0560">Oxidoreductase</keyword>
<dbReference type="EMBL" id="BORQ01000001">
    <property type="protein sequence ID" value="GIO29346.1"/>
    <property type="molecule type" value="Genomic_DNA"/>
</dbReference>
<evidence type="ECO:0000259" key="9">
    <source>
        <dbReference type="Pfam" id="PF00881"/>
    </source>
</evidence>
<reference evidence="10" key="1">
    <citation type="submission" date="2021-03" db="EMBL/GenBank/DDBJ databases">
        <title>Antimicrobial resistance genes in bacteria isolated from Japanese honey, and their potential for conferring macrolide and lincosamide resistance in the American foulbrood pathogen Paenibacillus larvae.</title>
        <authorList>
            <person name="Okamoto M."/>
            <person name="Kumagai M."/>
            <person name="Kanamori H."/>
            <person name="Takamatsu D."/>
        </authorList>
    </citation>
    <scope>NUCLEOTIDE SEQUENCE</scope>
    <source>
        <strain evidence="10">J2TS6</strain>
    </source>
</reference>
<dbReference type="EC" id="1.-.-.-" evidence="7"/>
<dbReference type="InterPro" id="IPR000415">
    <property type="entry name" value="Nitroreductase-like"/>
</dbReference>
<accession>A0A919XB16</accession>
<dbReference type="SUPFAM" id="SSF55469">
    <property type="entry name" value="FMN-dependent nitroreductase-like"/>
    <property type="match status" value="1"/>
</dbReference>
<dbReference type="PANTHER" id="PTHR43821:SF1">
    <property type="entry name" value="NAD(P)H NITROREDUCTASE YDJA-RELATED"/>
    <property type="match status" value="1"/>
</dbReference>
<keyword evidence="3 7" id="KW-0288">FMN</keyword>
<dbReference type="CDD" id="cd02135">
    <property type="entry name" value="YdjA-like"/>
    <property type="match status" value="1"/>
</dbReference>
<dbReference type="PIRSF" id="PIRSF000232">
    <property type="entry name" value="YdjA"/>
    <property type="match status" value="1"/>
</dbReference>
<sequence>MNISEAIRTRRSIGKVTEEDIPVSHIEQILEAGTWAPNHKMTEPWRFFVLRGEGRKVLGEALADVALASAADPSSPEAAAAAEAARMKPFRAPVVITVAVTPSEHDKVIELEEYGAVFAAIQNMLLEAHGLGLGAIWRTGAPAYHAKMNEHFGLGEKDKVLGFIYLGVPAEGQAPQGKRKPFGEFTVWVDEAGPLKK</sequence>
<evidence type="ECO:0000256" key="5">
    <source>
        <dbReference type="ARBA" id="ARBA00023002"/>
    </source>
</evidence>
<evidence type="ECO:0000256" key="2">
    <source>
        <dbReference type="ARBA" id="ARBA00022630"/>
    </source>
</evidence>
<comment type="caution">
    <text evidence="10">The sequence shown here is derived from an EMBL/GenBank/DDBJ whole genome shotgun (WGS) entry which is preliminary data.</text>
</comment>
<gene>
    <name evidence="10" type="primary">ydjA</name>
    <name evidence="10" type="ORF">J2TS6_04870</name>
</gene>
<comment type="similarity">
    <text evidence="1 7">Belongs to the nitroreductase family.</text>
</comment>
<dbReference type="AlphaFoldDB" id="A0A919XB16"/>
<evidence type="ECO:0000313" key="10">
    <source>
        <dbReference type="EMBL" id="GIO29346.1"/>
    </source>
</evidence>
<feature type="binding site" description="in other chain" evidence="8">
    <location>
        <begin position="10"/>
        <end position="12"/>
    </location>
    <ligand>
        <name>FMN</name>
        <dbReference type="ChEBI" id="CHEBI:58210"/>
        <note>ligand shared between dimeric partners</note>
    </ligand>
</feature>
<evidence type="ECO:0000256" key="8">
    <source>
        <dbReference type="PIRSR" id="PIRSR000232-1"/>
    </source>
</evidence>
<dbReference type="Gene3D" id="3.40.109.10">
    <property type="entry name" value="NADH Oxidase"/>
    <property type="match status" value="1"/>
</dbReference>
<dbReference type="RefSeq" id="WP_160038196.1">
    <property type="nucleotide sequence ID" value="NZ_BORQ01000001.1"/>
</dbReference>
<organism evidence="10 11">
    <name type="scientific">Paenibacillus albilobatus</name>
    <dbReference type="NCBI Taxonomy" id="2716884"/>
    <lineage>
        <taxon>Bacteria</taxon>
        <taxon>Bacillati</taxon>
        <taxon>Bacillota</taxon>
        <taxon>Bacilli</taxon>
        <taxon>Bacillales</taxon>
        <taxon>Paenibacillaceae</taxon>
        <taxon>Paenibacillus</taxon>
    </lineage>
</organism>
<evidence type="ECO:0000256" key="1">
    <source>
        <dbReference type="ARBA" id="ARBA00007118"/>
    </source>
</evidence>
<name>A0A919XB16_9BACL</name>
<keyword evidence="4 7" id="KW-0521">NADP</keyword>
<feature type="domain" description="Nitroreductase" evidence="9">
    <location>
        <begin position="7"/>
        <end position="167"/>
    </location>
</feature>
<dbReference type="PANTHER" id="PTHR43821">
    <property type="entry name" value="NAD(P)H NITROREDUCTASE YDJA-RELATED"/>
    <property type="match status" value="1"/>
</dbReference>
<protein>
    <recommendedName>
        <fullName evidence="7">Putative NAD(P)H nitroreductase</fullName>
        <ecNumber evidence="7">1.-.-.-</ecNumber>
    </recommendedName>
</protein>
<keyword evidence="6 7" id="KW-0520">NAD</keyword>
<dbReference type="InterPro" id="IPR052530">
    <property type="entry name" value="NAD(P)H_nitroreductase"/>
</dbReference>
<evidence type="ECO:0000256" key="7">
    <source>
        <dbReference type="PIRNR" id="PIRNR000232"/>
    </source>
</evidence>
<dbReference type="Proteomes" id="UP000679779">
    <property type="component" value="Unassembled WGS sequence"/>
</dbReference>
<dbReference type="InterPro" id="IPR026021">
    <property type="entry name" value="YdjA-like"/>
</dbReference>
<feature type="binding site" evidence="8">
    <location>
        <position position="39"/>
    </location>
    <ligand>
        <name>FMN</name>
        <dbReference type="ChEBI" id="CHEBI:58210"/>
        <note>ligand shared between dimeric partners</note>
    </ligand>
</feature>
<keyword evidence="11" id="KW-1185">Reference proteome</keyword>
<evidence type="ECO:0000313" key="11">
    <source>
        <dbReference type="Proteomes" id="UP000679779"/>
    </source>
</evidence>
<evidence type="ECO:0000256" key="6">
    <source>
        <dbReference type="ARBA" id="ARBA00023027"/>
    </source>
</evidence>
<dbReference type="GO" id="GO:0016491">
    <property type="term" value="F:oxidoreductase activity"/>
    <property type="evidence" value="ECO:0007669"/>
    <property type="project" value="UniProtKB-UniRule"/>
</dbReference>
<dbReference type="Pfam" id="PF00881">
    <property type="entry name" value="Nitroreductase"/>
    <property type="match status" value="1"/>
</dbReference>
<dbReference type="InterPro" id="IPR029479">
    <property type="entry name" value="Nitroreductase"/>
</dbReference>
<keyword evidence="2 7" id="KW-0285">Flavoprotein</keyword>
<proteinExistence type="inferred from homology"/>